<organism evidence="10 11">
    <name type="scientific">Immundisolibacter cernigliae</name>
    <dbReference type="NCBI Taxonomy" id="1810504"/>
    <lineage>
        <taxon>Bacteria</taxon>
        <taxon>Pseudomonadati</taxon>
        <taxon>Pseudomonadota</taxon>
        <taxon>Gammaproteobacteria</taxon>
        <taxon>Immundisolibacterales</taxon>
        <taxon>Immundisolibacteraceae</taxon>
        <taxon>Immundisolibacter</taxon>
    </lineage>
</organism>
<dbReference type="Pfam" id="PF02224">
    <property type="entry name" value="Cytidylate_kin"/>
    <property type="match status" value="1"/>
</dbReference>
<dbReference type="GO" id="GO:0036431">
    <property type="term" value="F:dCMP kinase activity"/>
    <property type="evidence" value="ECO:0007669"/>
    <property type="project" value="InterPro"/>
</dbReference>
<dbReference type="InParanoid" id="A0A1B1YWL2"/>
<feature type="binding site" evidence="8">
    <location>
        <begin position="11"/>
        <end position="19"/>
    </location>
    <ligand>
        <name>ATP</name>
        <dbReference type="ChEBI" id="CHEBI:30616"/>
    </ligand>
</feature>
<comment type="catalytic activity">
    <reaction evidence="6 8">
        <text>dCMP + ATP = dCDP + ADP</text>
        <dbReference type="Rhea" id="RHEA:25094"/>
        <dbReference type="ChEBI" id="CHEBI:30616"/>
        <dbReference type="ChEBI" id="CHEBI:57566"/>
        <dbReference type="ChEBI" id="CHEBI:58593"/>
        <dbReference type="ChEBI" id="CHEBI:456216"/>
        <dbReference type="EC" id="2.7.4.25"/>
    </reaction>
</comment>
<dbReference type="GO" id="GO:0006220">
    <property type="term" value="P:pyrimidine nucleotide metabolic process"/>
    <property type="evidence" value="ECO:0007669"/>
    <property type="project" value="UniProtKB-UniRule"/>
</dbReference>
<keyword evidence="5 8" id="KW-0067">ATP-binding</keyword>
<keyword evidence="8" id="KW-0963">Cytoplasm</keyword>
<dbReference type="SUPFAM" id="SSF52540">
    <property type="entry name" value="P-loop containing nucleoside triphosphate hydrolases"/>
    <property type="match status" value="1"/>
</dbReference>
<dbReference type="InterPro" id="IPR003136">
    <property type="entry name" value="Cytidylate_kin"/>
</dbReference>
<reference evidence="11" key="1">
    <citation type="submission" date="2016-03" db="EMBL/GenBank/DDBJ databases">
        <title>Complete genome sequence of Solimmundus cernigliae, representing a novel lineage of polycyclic aromatic hydrocarbon degraders within the Gammaproteobacteria.</title>
        <authorList>
            <person name="Singleton D.R."/>
            <person name="Dickey A.N."/>
            <person name="Scholl E.H."/>
            <person name="Wright F.A."/>
            <person name="Aitken M.D."/>
        </authorList>
    </citation>
    <scope>NUCLEOTIDE SEQUENCE [LARGE SCALE GENOMIC DNA]</scope>
    <source>
        <strain evidence="11">TR3.2</strain>
    </source>
</reference>
<dbReference type="STRING" id="1810504.PG2T_12955"/>
<dbReference type="GO" id="GO:0005737">
    <property type="term" value="C:cytoplasm"/>
    <property type="evidence" value="ECO:0007669"/>
    <property type="project" value="UniProtKB-SubCell"/>
</dbReference>
<dbReference type="InterPro" id="IPR027417">
    <property type="entry name" value="P-loop_NTPase"/>
</dbReference>
<evidence type="ECO:0000256" key="6">
    <source>
        <dbReference type="ARBA" id="ARBA00047615"/>
    </source>
</evidence>
<comment type="similarity">
    <text evidence="1 8">Belongs to the cytidylate kinase family. Type 1 subfamily.</text>
</comment>
<dbReference type="RefSeq" id="WP_068806300.1">
    <property type="nucleotide sequence ID" value="NZ_CP014671.1"/>
</dbReference>
<feature type="domain" description="Cytidylate kinase" evidence="9">
    <location>
        <begin position="7"/>
        <end position="219"/>
    </location>
</feature>
<gene>
    <name evidence="8" type="primary">cmk</name>
    <name evidence="10" type="ORF">PG2T_12955</name>
</gene>
<accession>A0A1B1YWL2</accession>
<dbReference type="InterPro" id="IPR011994">
    <property type="entry name" value="Cytidylate_kinase_dom"/>
</dbReference>
<evidence type="ECO:0000256" key="4">
    <source>
        <dbReference type="ARBA" id="ARBA00022777"/>
    </source>
</evidence>
<comment type="subcellular location">
    <subcellularLocation>
        <location evidence="8">Cytoplasm</location>
    </subcellularLocation>
</comment>
<evidence type="ECO:0000256" key="5">
    <source>
        <dbReference type="ARBA" id="ARBA00022840"/>
    </source>
</evidence>
<dbReference type="CDD" id="cd02020">
    <property type="entry name" value="CMPK"/>
    <property type="match status" value="1"/>
</dbReference>
<dbReference type="AlphaFoldDB" id="A0A1B1YWL2"/>
<proteinExistence type="inferred from homology"/>
<evidence type="ECO:0000256" key="2">
    <source>
        <dbReference type="ARBA" id="ARBA00022679"/>
    </source>
</evidence>
<evidence type="ECO:0000256" key="1">
    <source>
        <dbReference type="ARBA" id="ARBA00009427"/>
    </source>
</evidence>
<dbReference type="EC" id="2.7.4.25" evidence="8"/>
<keyword evidence="4 8" id="KW-0418">Kinase</keyword>
<dbReference type="Proteomes" id="UP000092952">
    <property type="component" value="Chromosome"/>
</dbReference>
<name>A0A1B1YWL2_9GAMM</name>
<dbReference type="GO" id="GO:0036430">
    <property type="term" value="F:CMP kinase activity"/>
    <property type="evidence" value="ECO:0007669"/>
    <property type="project" value="RHEA"/>
</dbReference>
<dbReference type="EMBL" id="CP014671">
    <property type="protein sequence ID" value="ANX04993.1"/>
    <property type="molecule type" value="Genomic_DNA"/>
</dbReference>
<evidence type="ECO:0000259" key="9">
    <source>
        <dbReference type="Pfam" id="PF02224"/>
    </source>
</evidence>
<dbReference type="KEGG" id="gbi:PG2T_12955"/>
<dbReference type="GO" id="GO:0005524">
    <property type="term" value="F:ATP binding"/>
    <property type="evidence" value="ECO:0007669"/>
    <property type="project" value="UniProtKB-UniRule"/>
</dbReference>
<dbReference type="Gene3D" id="3.40.50.300">
    <property type="entry name" value="P-loop containing nucleotide triphosphate hydrolases"/>
    <property type="match status" value="1"/>
</dbReference>
<keyword evidence="2 8" id="KW-0808">Transferase</keyword>
<protein>
    <recommendedName>
        <fullName evidence="8">Cytidylate kinase</fullName>
        <shortName evidence="8">CK</shortName>
        <ecNumber evidence="8">2.7.4.25</ecNumber>
    </recommendedName>
    <alternativeName>
        <fullName evidence="8">Cytidine monophosphate kinase</fullName>
        <shortName evidence="8">CMP kinase</shortName>
    </alternativeName>
</protein>
<keyword evidence="11" id="KW-1185">Reference proteome</keyword>
<evidence type="ECO:0000256" key="7">
    <source>
        <dbReference type="ARBA" id="ARBA00048478"/>
    </source>
</evidence>
<dbReference type="FunCoup" id="A0A1B1YWL2">
    <property type="interactions" value="373"/>
</dbReference>
<dbReference type="NCBIfam" id="TIGR00017">
    <property type="entry name" value="cmk"/>
    <property type="match status" value="1"/>
</dbReference>
<evidence type="ECO:0000313" key="11">
    <source>
        <dbReference type="Proteomes" id="UP000092952"/>
    </source>
</evidence>
<keyword evidence="3 8" id="KW-0547">Nucleotide-binding</keyword>
<comment type="catalytic activity">
    <reaction evidence="7 8">
        <text>CMP + ATP = CDP + ADP</text>
        <dbReference type="Rhea" id="RHEA:11600"/>
        <dbReference type="ChEBI" id="CHEBI:30616"/>
        <dbReference type="ChEBI" id="CHEBI:58069"/>
        <dbReference type="ChEBI" id="CHEBI:60377"/>
        <dbReference type="ChEBI" id="CHEBI:456216"/>
        <dbReference type="EC" id="2.7.4.25"/>
    </reaction>
</comment>
<dbReference type="HAMAP" id="MF_00238">
    <property type="entry name" value="Cytidyl_kinase_type1"/>
    <property type="match status" value="1"/>
</dbReference>
<evidence type="ECO:0000256" key="8">
    <source>
        <dbReference type="HAMAP-Rule" id="MF_00238"/>
    </source>
</evidence>
<dbReference type="OrthoDB" id="9807434at2"/>
<evidence type="ECO:0000256" key="3">
    <source>
        <dbReference type="ARBA" id="ARBA00022741"/>
    </source>
</evidence>
<sequence>MSEAPVVTIDGPGGAGKGTVSLMVARRLGWHYLDSGALYRLVAVAAARDGLDIDDGDALARRVGQLRIEFHLLTDALQVQLDGVDVTAAIREEACARSASRLAVHARLRSVLLPLQRAFARPPGLVAEGRDMGTVVFPQAPLKVFLTASVEQRARRRWLQLSAAGVDASLDAILDELRRRDAQDASRATAPLRPADDAVLVDSSDLTADEVCARILGHCQERGLTVGTNPVP</sequence>
<evidence type="ECO:0000313" key="10">
    <source>
        <dbReference type="EMBL" id="ANX04993.1"/>
    </source>
</evidence>